<evidence type="ECO:0000313" key="2">
    <source>
        <dbReference type="Proteomes" id="UP000498740"/>
    </source>
</evidence>
<organism evidence="1 2">
    <name type="scientific">Streptomyces microflavus</name>
    <name type="common">Streptomyces lipmanii</name>
    <dbReference type="NCBI Taxonomy" id="1919"/>
    <lineage>
        <taxon>Bacteria</taxon>
        <taxon>Bacillati</taxon>
        <taxon>Actinomycetota</taxon>
        <taxon>Actinomycetes</taxon>
        <taxon>Kitasatosporales</taxon>
        <taxon>Streptomycetaceae</taxon>
        <taxon>Streptomyces</taxon>
    </lineage>
</organism>
<protein>
    <submittedName>
        <fullName evidence="1">Uncharacterized protein</fullName>
    </submittedName>
</protein>
<dbReference type="AlphaFoldDB" id="A0A7J0D695"/>
<comment type="caution">
    <text evidence="1">The sequence shown here is derived from an EMBL/GenBank/DDBJ whole genome shotgun (WGS) entry which is preliminary data.</text>
</comment>
<dbReference type="EMBL" id="BLWD01000002">
    <property type="protein sequence ID" value="GFN09545.1"/>
    <property type="molecule type" value="Genomic_DNA"/>
</dbReference>
<reference evidence="1 2" key="1">
    <citation type="submission" date="2020-05" db="EMBL/GenBank/DDBJ databases">
        <title>Whole genome shotgun sequence of Streptomyces microflavus NBRC 13062.</title>
        <authorList>
            <person name="Komaki H."/>
            <person name="Tamura T."/>
        </authorList>
    </citation>
    <scope>NUCLEOTIDE SEQUENCE [LARGE SCALE GENOMIC DNA]</scope>
    <source>
        <strain evidence="1 2">NBRC 13062</strain>
    </source>
</reference>
<proteinExistence type="predicted"/>
<accession>A0A7J0D695</accession>
<evidence type="ECO:0000313" key="1">
    <source>
        <dbReference type="EMBL" id="GFN09545.1"/>
    </source>
</evidence>
<dbReference type="Proteomes" id="UP000498740">
    <property type="component" value="Unassembled WGS sequence"/>
</dbReference>
<gene>
    <name evidence="1" type="ORF">Smic_81010</name>
</gene>
<sequence>MPQIEAEVKELYDVVAHELAERVRADVGHISYGSATDYANRHADLIDPEVP</sequence>
<name>A0A7J0D695_STRMI</name>